<proteinExistence type="predicted"/>
<evidence type="ECO:0000313" key="2">
    <source>
        <dbReference type="EMBL" id="CBI37516.3"/>
    </source>
</evidence>
<dbReference type="InParanoid" id="D7U4B9"/>
<accession>D7U4B9</accession>
<organism evidence="2 3">
    <name type="scientific">Vitis vinifera</name>
    <name type="common">Grape</name>
    <dbReference type="NCBI Taxonomy" id="29760"/>
    <lineage>
        <taxon>Eukaryota</taxon>
        <taxon>Viridiplantae</taxon>
        <taxon>Streptophyta</taxon>
        <taxon>Embryophyta</taxon>
        <taxon>Tracheophyta</taxon>
        <taxon>Spermatophyta</taxon>
        <taxon>Magnoliopsida</taxon>
        <taxon>eudicotyledons</taxon>
        <taxon>Gunneridae</taxon>
        <taxon>Pentapetalae</taxon>
        <taxon>rosids</taxon>
        <taxon>Vitales</taxon>
        <taxon>Vitaceae</taxon>
        <taxon>Viteae</taxon>
        <taxon>Vitis</taxon>
    </lineage>
</organism>
<dbReference type="Proteomes" id="UP000009183">
    <property type="component" value="Chromosome 4"/>
</dbReference>
<feature type="compositionally biased region" description="Polar residues" evidence="1">
    <location>
        <begin position="85"/>
        <end position="97"/>
    </location>
</feature>
<dbReference type="HOGENOM" id="CLU_2350955_0_0_1"/>
<dbReference type="PaxDb" id="29760-VIT_04s0044g01580.t01"/>
<evidence type="ECO:0000256" key="1">
    <source>
        <dbReference type="SAM" id="MobiDB-lite"/>
    </source>
</evidence>
<reference evidence="3" key="1">
    <citation type="journal article" date="2007" name="Nature">
        <title>The grapevine genome sequence suggests ancestral hexaploidization in major angiosperm phyla.</title>
        <authorList>
            <consortium name="The French-Italian Public Consortium for Grapevine Genome Characterization."/>
            <person name="Jaillon O."/>
            <person name="Aury J.-M."/>
            <person name="Noel B."/>
            <person name="Policriti A."/>
            <person name="Clepet C."/>
            <person name="Casagrande A."/>
            <person name="Choisne N."/>
            <person name="Aubourg S."/>
            <person name="Vitulo N."/>
            <person name="Jubin C."/>
            <person name="Vezzi A."/>
            <person name="Legeai F."/>
            <person name="Hugueney P."/>
            <person name="Dasilva C."/>
            <person name="Horner D."/>
            <person name="Mica E."/>
            <person name="Jublot D."/>
            <person name="Poulain J."/>
            <person name="Bruyere C."/>
            <person name="Billault A."/>
            <person name="Segurens B."/>
            <person name="Gouyvenoux M."/>
            <person name="Ugarte E."/>
            <person name="Cattonaro F."/>
            <person name="Anthouard V."/>
            <person name="Vico V."/>
            <person name="Del Fabbro C."/>
            <person name="Alaux M."/>
            <person name="Di Gaspero G."/>
            <person name="Dumas V."/>
            <person name="Felice N."/>
            <person name="Paillard S."/>
            <person name="Juman I."/>
            <person name="Moroldo M."/>
            <person name="Scalabrin S."/>
            <person name="Canaguier A."/>
            <person name="Le Clainche I."/>
            <person name="Malacrida G."/>
            <person name="Durand E."/>
            <person name="Pesole G."/>
            <person name="Laucou V."/>
            <person name="Chatelet P."/>
            <person name="Merdinoglu D."/>
            <person name="Delledonne M."/>
            <person name="Pezzotti M."/>
            <person name="Lecharny A."/>
            <person name="Scarpelli C."/>
            <person name="Artiguenave F."/>
            <person name="Pe M.E."/>
            <person name="Valle G."/>
            <person name="Morgante M."/>
            <person name="Caboche M."/>
            <person name="Adam-Blondon A.-F."/>
            <person name="Weissenbach J."/>
            <person name="Quetier F."/>
            <person name="Wincker P."/>
        </authorList>
    </citation>
    <scope>NUCLEOTIDE SEQUENCE [LARGE SCALE GENOMIC DNA]</scope>
    <source>
        <strain evidence="3">cv. Pinot noir / PN40024</strain>
    </source>
</reference>
<name>D7U4B9_VITVI</name>
<feature type="region of interest" description="Disordered" evidence="1">
    <location>
        <begin position="63"/>
        <end position="97"/>
    </location>
</feature>
<gene>
    <name evidence="2" type="ordered locus">VIT_04s0044g01580</name>
</gene>
<protein>
    <submittedName>
        <fullName evidence="2">Uncharacterized protein</fullName>
    </submittedName>
</protein>
<feature type="compositionally biased region" description="Basic and acidic residues" evidence="1">
    <location>
        <begin position="68"/>
        <end position="84"/>
    </location>
</feature>
<sequence length="97" mass="11589">MVDHGSNGKRTIDDEKQFEKIEQRLDGIDETLRNLTQMVAALTIKKKHEPMKRRLDQRCNWQKNGYNDQHRNQWQRHDSHESNRKSQFSRALSITSV</sequence>
<dbReference type="EMBL" id="FN596506">
    <property type="protein sequence ID" value="CBI37516.3"/>
    <property type="molecule type" value="Genomic_DNA"/>
</dbReference>
<evidence type="ECO:0000313" key="3">
    <source>
        <dbReference type="Proteomes" id="UP000009183"/>
    </source>
</evidence>
<keyword evidence="3" id="KW-1185">Reference proteome</keyword>
<dbReference type="AlphaFoldDB" id="D7U4B9"/>